<gene>
    <name evidence="1" type="ORF">PS662_06064</name>
</gene>
<protein>
    <submittedName>
        <fullName evidence="1">Uncharacterized protein</fullName>
    </submittedName>
</protein>
<evidence type="ECO:0000313" key="2">
    <source>
        <dbReference type="Proteomes" id="UP000326953"/>
    </source>
</evidence>
<organism evidence="1 2">
    <name type="scientific">Pseudomonas fluorescens</name>
    <dbReference type="NCBI Taxonomy" id="294"/>
    <lineage>
        <taxon>Bacteria</taxon>
        <taxon>Pseudomonadati</taxon>
        <taxon>Pseudomonadota</taxon>
        <taxon>Gammaproteobacteria</taxon>
        <taxon>Pseudomonadales</taxon>
        <taxon>Pseudomonadaceae</taxon>
        <taxon>Pseudomonas</taxon>
    </lineage>
</organism>
<proteinExistence type="predicted"/>
<dbReference type="Proteomes" id="UP000326953">
    <property type="component" value="Unassembled WGS sequence"/>
</dbReference>
<accession>A0A5E6Y386</accession>
<sequence>MRLWHFGHQGPAQITQRQAQRQKIFALAYKAAVGGSLLTHDRLRSRRANLLDQRTLAAELRFGMNLDQTVGTHEIDLAALTEAEVVDQLRQLFHAQPEPGNAHDFAGLFNLEVDEQRQFSGRSVIVDIESAWLVAIEEGIEPSVFGIGAAESPVQAFFSEIVV</sequence>
<reference evidence="1 2" key="1">
    <citation type="submission" date="2019-09" db="EMBL/GenBank/DDBJ databases">
        <authorList>
            <person name="Chandra G."/>
            <person name="Truman W A."/>
        </authorList>
    </citation>
    <scope>NUCLEOTIDE SEQUENCE [LARGE SCALE GENOMIC DNA]</scope>
    <source>
        <strain evidence="1">PS662</strain>
    </source>
</reference>
<name>A0A5E6Y386_PSEFL</name>
<dbReference type="EMBL" id="CABVHK010000042">
    <property type="protein sequence ID" value="VVN47940.1"/>
    <property type="molecule type" value="Genomic_DNA"/>
</dbReference>
<evidence type="ECO:0000313" key="1">
    <source>
        <dbReference type="EMBL" id="VVN47940.1"/>
    </source>
</evidence>
<dbReference type="AlphaFoldDB" id="A0A5E6Y386"/>